<evidence type="ECO:0000313" key="18">
    <source>
        <dbReference type="EMBL" id="RKO99605.1"/>
    </source>
</evidence>
<dbReference type="PANTHER" id="PTHR10520">
    <property type="entry name" value="TRIFUNCTIONAL PURINE BIOSYNTHETIC PROTEIN ADENOSINE-3-RELATED"/>
    <property type="match status" value="1"/>
</dbReference>
<dbReference type="AlphaFoldDB" id="A0A4P9X3J7"/>
<dbReference type="SUPFAM" id="SSF56059">
    <property type="entry name" value="Glutathione synthetase ATP-binding domain-like"/>
    <property type="match status" value="1"/>
</dbReference>
<evidence type="ECO:0000256" key="4">
    <source>
        <dbReference type="ARBA" id="ARBA00007423"/>
    </source>
</evidence>
<dbReference type="SUPFAM" id="SSF51246">
    <property type="entry name" value="Rudiment single hybrid motif"/>
    <property type="match status" value="1"/>
</dbReference>
<evidence type="ECO:0000256" key="14">
    <source>
        <dbReference type="ARBA" id="ARBA00047843"/>
    </source>
</evidence>
<dbReference type="InterPro" id="IPR016185">
    <property type="entry name" value="PreATP-grasp_dom_sf"/>
</dbReference>
<dbReference type="HAMAP" id="MF_00741">
    <property type="entry name" value="AIRS"/>
    <property type="match status" value="1"/>
</dbReference>
<dbReference type="SMART" id="SM01210">
    <property type="entry name" value="GARS_C"/>
    <property type="match status" value="1"/>
</dbReference>
<evidence type="ECO:0000256" key="9">
    <source>
        <dbReference type="ARBA" id="ARBA00022840"/>
    </source>
</evidence>
<dbReference type="InterPro" id="IPR004733">
    <property type="entry name" value="PurM_cligase"/>
</dbReference>
<gene>
    <name evidence="18" type="ORF">CXG81DRAFT_27653</name>
</gene>
<dbReference type="InterPro" id="IPR016188">
    <property type="entry name" value="PurM-like_N"/>
</dbReference>
<evidence type="ECO:0000256" key="5">
    <source>
        <dbReference type="ARBA" id="ARBA00022598"/>
    </source>
</evidence>
<evidence type="ECO:0000256" key="6">
    <source>
        <dbReference type="ARBA" id="ARBA00022723"/>
    </source>
</evidence>
<dbReference type="GO" id="GO:0006189">
    <property type="term" value="P:'de novo' IMP biosynthetic process"/>
    <property type="evidence" value="ECO:0007669"/>
    <property type="project" value="UniProtKB-UniPathway"/>
</dbReference>
<dbReference type="InterPro" id="IPR020562">
    <property type="entry name" value="PRibGlycinamide_synth_N"/>
</dbReference>
<dbReference type="SMART" id="SM01209">
    <property type="entry name" value="GARS_A"/>
    <property type="match status" value="1"/>
</dbReference>
<dbReference type="PROSITE" id="PS50975">
    <property type="entry name" value="ATP_GRASP"/>
    <property type="match status" value="1"/>
</dbReference>
<dbReference type="Gene3D" id="3.30.1490.20">
    <property type="entry name" value="ATP-grasp fold, A domain"/>
    <property type="match status" value="1"/>
</dbReference>
<keyword evidence="8" id="KW-0658">Purine biosynthesis</keyword>
<dbReference type="InterPro" id="IPR010918">
    <property type="entry name" value="PurM-like_C_dom"/>
</dbReference>
<keyword evidence="11" id="KW-0511">Multifunctional enzyme</keyword>
<protein>
    <recommendedName>
        <fullName evidence="17">ATP-grasp domain-containing protein</fullName>
    </recommendedName>
</protein>
<evidence type="ECO:0000256" key="1">
    <source>
        <dbReference type="ARBA" id="ARBA00001946"/>
    </source>
</evidence>
<dbReference type="InterPro" id="IPR037123">
    <property type="entry name" value="PRibGlycinamide_synth_C_sf"/>
</dbReference>
<evidence type="ECO:0000256" key="13">
    <source>
        <dbReference type="ARBA" id="ARBA00029444"/>
    </source>
</evidence>
<evidence type="ECO:0000256" key="11">
    <source>
        <dbReference type="ARBA" id="ARBA00023268"/>
    </source>
</evidence>
<dbReference type="InterPro" id="IPR036921">
    <property type="entry name" value="PurM-like_N_sf"/>
</dbReference>
<dbReference type="InterPro" id="IPR020559">
    <property type="entry name" value="PRibGlycinamide_synth_CS"/>
</dbReference>
<dbReference type="Gene3D" id="3.30.470.20">
    <property type="entry name" value="ATP-grasp fold, B domain"/>
    <property type="match status" value="1"/>
</dbReference>
<comment type="function">
    <text evidence="12">Catalyzes the second and fifth step in the 'de novo' purine biosynthesis pathway; contains phosphoribosylamine--glycine ligase (GARS) and phosphoribosylformylglycinamidine cyclo-ligase (AIRS) activities.</text>
</comment>
<dbReference type="InterPro" id="IPR000115">
    <property type="entry name" value="PRibGlycinamide_synth"/>
</dbReference>
<proteinExistence type="inferred from homology"/>
<comment type="pathway">
    <text evidence="2">Purine metabolism; IMP biosynthesis via de novo pathway; 5-amino-1-(5-phospho-D-ribosyl)imidazole from N(2)-formyl-N(1)-(5-phospho-D-ribosyl)glycinamide: step 2/2.</text>
</comment>
<evidence type="ECO:0000256" key="3">
    <source>
        <dbReference type="ARBA" id="ARBA00005174"/>
    </source>
</evidence>
<dbReference type="InterPro" id="IPR020560">
    <property type="entry name" value="PRibGlycinamide_synth_C-dom"/>
</dbReference>
<dbReference type="SUPFAM" id="SSF56042">
    <property type="entry name" value="PurM C-terminal domain-like"/>
    <property type="match status" value="1"/>
</dbReference>
<name>A0A4P9X3J7_9FUNG</name>
<dbReference type="UniPathway" id="UPA00074">
    <property type="reaction ID" value="UER00125"/>
</dbReference>
<dbReference type="Pfam" id="PF02769">
    <property type="entry name" value="AIRS_C"/>
    <property type="match status" value="1"/>
</dbReference>
<dbReference type="PANTHER" id="PTHR10520:SF12">
    <property type="entry name" value="TRIFUNCTIONAL PURINE BIOSYNTHETIC PROTEIN ADENOSINE-3"/>
    <property type="match status" value="1"/>
</dbReference>
<dbReference type="Gene3D" id="3.90.600.10">
    <property type="entry name" value="Phosphoribosylglycinamide synthetase, C-terminal domain"/>
    <property type="match status" value="1"/>
</dbReference>
<comment type="cofactor">
    <cofactor evidence="1">
        <name>Mg(2+)</name>
        <dbReference type="ChEBI" id="CHEBI:18420"/>
    </cofactor>
</comment>
<comment type="similarity">
    <text evidence="13">In the C-terminal section; belongs to the AIR synthase family.</text>
</comment>
<dbReference type="GO" id="GO:0046084">
    <property type="term" value="P:adenine biosynthetic process"/>
    <property type="evidence" value="ECO:0007669"/>
    <property type="project" value="TreeGrafter"/>
</dbReference>
<dbReference type="CDD" id="cd02196">
    <property type="entry name" value="PurM"/>
    <property type="match status" value="1"/>
</dbReference>
<dbReference type="SUPFAM" id="SSF52440">
    <property type="entry name" value="PreATP-grasp domain"/>
    <property type="match status" value="1"/>
</dbReference>
<reference evidence="19" key="1">
    <citation type="journal article" date="2018" name="Nat. Microbiol.">
        <title>Leveraging single-cell genomics to expand the fungal tree of life.</title>
        <authorList>
            <person name="Ahrendt S.R."/>
            <person name="Quandt C.A."/>
            <person name="Ciobanu D."/>
            <person name="Clum A."/>
            <person name="Salamov A."/>
            <person name="Andreopoulos B."/>
            <person name="Cheng J.F."/>
            <person name="Woyke T."/>
            <person name="Pelin A."/>
            <person name="Henrissat B."/>
            <person name="Reynolds N.K."/>
            <person name="Benny G.L."/>
            <person name="Smith M.E."/>
            <person name="James T.Y."/>
            <person name="Grigoriev I.V."/>
        </authorList>
    </citation>
    <scope>NUCLEOTIDE SEQUENCE [LARGE SCALE GENOMIC DNA]</scope>
    <source>
        <strain evidence="19">ATCC 52028</strain>
    </source>
</reference>
<dbReference type="Gene3D" id="3.40.50.20">
    <property type="match status" value="1"/>
</dbReference>
<dbReference type="GO" id="GO:0046872">
    <property type="term" value="F:metal ion binding"/>
    <property type="evidence" value="ECO:0007669"/>
    <property type="project" value="UniProtKB-KW"/>
</dbReference>
<dbReference type="SUPFAM" id="SSF55326">
    <property type="entry name" value="PurM N-terminal domain-like"/>
    <property type="match status" value="1"/>
</dbReference>
<comment type="pathway">
    <text evidence="3">Purine metabolism; IMP biosynthesis via de novo pathway; N(1)-(5-phospho-D-ribosyl)glycinamide from 5-phospho-alpha-D-ribose 1-diphosphate: step 2/2.</text>
</comment>
<dbReference type="Proteomes" id="UP000274922">
    <property type="component" value="Unassembled WGS sequence"/>
</dbReference>
<comment type="catalytic activity">
    <reaction evidence="14">
        <text>5-phospho-beta-D-ribosylamine + glycine + ATP = N(1)-(5-phospho-beta-D-ribosyl)glycinamide + ADP + phosphate + H(+)</text>
        <dbReference type="Rhea" id="RHEA:17453"/>
        <dbReference type="ChEBI" id="CHEBI:15378"/>
        <dbReference type="ChEBI" id="CHEBI:30616"/>
        <dbReference type="ChEBI" id="CHEBI:43474"/>
        <dbReference type="ChEBI" id="CHEBI:57305"/>
        <dbReference type="ChEBI" id="CHEBI:58681"/>
        <dbReference type="ChEBI" id="CHEBI:143788"/>
        <dbReference type="ChEBI" id="CHEBI:456216"/>
        <dbReference type="EC" id="6.3.4.13"/>
    </reaction>
</comment>
<accession>A0A4P9X3J7</accession>
<dbReference type="FunFam" id="3.30.1330.10:FF:000001">
    <property type="entry name" value="Phosphoribosylformylglycinamidine cyclo-ligase"/>
    <property type="match status" value="1"/>
</dbReference>
<evidence type="ECO:0000259" key="17">
    <source>
        <dbReference type="PROSITE" id="PS50975"/>
    </source>
</evidence>
<dbReference type="FunFam" id="3.90.650.10:FF:000007">
    <property type="entry name" value="Trifunctional purine biosynthetic protein adenosine-3"/>
    <property type="match status" value="1"/>
</dbReference>
<dbReference type="Gene3D" id="3.30.1330.10">
    <property type="entry name" value="PurM-like, N-terminal domain"/>
    <property type="match status" value="1"/>
</dbReference>
<dbReference type="NCBIfam" id="TIGR00878">
    <property type="entry name" value="purM"/>
    <property type="match status" value="1"/>
</dbReference>
<comment type="similarity">
    <text evidence="4">In the N-terminal section; belongs to the GARS family.</text>
</comment>
<evidence type="ECO:0000256" key="10">
    <source>
        <dbReference type="ARBA" id="ARBA00023211"/>
    </source>
</evidence>
<dbReference type="GO" id="GO:0005829">
    <property type="term" value="C:cytosol"/>
    <property type="evidence" value="ECO:0007669"/>
    <property type="project" value="TreeGrafter"/>
</dbReference>
<dbReference type="InterPro" id="IPR020561">
    <property type="entry name" value="PRibGlycinamid_synth_ATP-grasp"/>
</dbReference>
<keyword evidence="9 16" id="KW-0067">ATP-binding</keyword>
<keyword evidence="19" id="KW-1185">Reference proteome</keyword>
<dbReference type="GO" id="GO:0004637">
    <property type="term" value="F:phosphoribosylamine-glycine ligase activity"/>
    <property type="evidence" value="ECO:0007669"/>
    <property type="project" value="UniProtKB-EC"/>
</dbReference>
<keyword evidence="6" id="KW-0479">Metal-binding</keyword>
<dbReference type="FunFam" id="3.30.470.20:FF:000018">
    <property type="entry name" value="Trifunctional purine biosynthetic protein adenosine-3"/>
    <property type="match status" value="1"/>
</dbReference>
<dbReference type="Gene3D" id="3.90.650.10">
    <property type="entry name" value="PurM-like C-terminal domain"/>
    <property type="match status" value="1"/>
</dbReference>
<dbReference type="OrthoDB" id="2018833at2759"/>
<dbReference type="InterPro" id="IPR011761">
    <property type="entry name" value="ATP-grasp"/>
</dbReference>
<evidence type="ECO:0000256" key="12">
    <source>
        <dbReference type="ARBA" id="ARBA00029388"/>
    </source>
</evidence>
<dbReference type="EMBL" id="ML014272">
    <property type="protein sequence ID" value="RKO99605.1"/>
    <property type="molecule type" value="Genomic_DNA"/>
</dbReference>
<sequence>MRVLVLGAGGRESALVASLLRDERVTQIAVAPGNGGTATIDPRRVQNIALAQDGPDFAAVCAYVREHRIDLVVPGPEQPLVDGVADAVKAATAAAVFGPSAAAARIEGSKAFSKHFMQAEKIPTAAFATFTEVHRAVAYLQNELPAAARVVIKVSGLAAGKGVLLPATRDEAIADVRRIMVDRVFGDAGTEVVIEEFLEGHEVSCLAFTDGYTILPLPYAQDHKRAYDNDAGPNTGGMGVFAPTPRVSDADRAFINREILQRCVDGLRRRRSPFVGILYAGVILTPQGPKTLEYNCRFGDPETEALLPLLTSSLADLMFACCHGYLDAVTPTFLADTIAVSVIIAAEGYPGAYAKGQAITIPAALPDGVTVYHAGTTLDGAQLTSSGGRVLAVTGLGATYDAAFAATMAGVRAIDFPHSFYRTDIGAKAFAEHRSKADAAGSNGGKLTYADAGVSIAAGDALVHDIKAIVRRTRRVGADAEIGGFGGCFDLAACGFKDPVLVAGIDGVGTKVLIAKALGDVSTVGIDLVAMNANDVLAQGAEPLFFLDYLATGHLDVGMAAAAVGGVAEGCLQARCALVGGETAEMPAVYARGDFDMAGCVVGAVERSRMLPRTQAMTTGDVLIGLPSSGVHSNGFSLVRKIVERAGLPYTDPCPWQPGTSLGAALLTPTRIYVTSVLPLVAADRVKGLAHITGGGLIENIPRALPKGAVAHVDTLRWELPPTFRWLQQQGGLDPLEVARTFNCGIGMVLVVAADDVADTLALLAEHGEPNAVRIGHLEVTNDPALPAARVDMAHLDAWAS</sequence>
<keyword evidence="7 16" id="KW-0547">Nucleotide-binding</keyword>
<comment type="catalytic activity">
    <reaction evidence="15">
        <text>2-formamido-N(1)-(5-O-phospho-beta-D-ribosyl)acetamidine + ATP = 5-amino-1-(5-phospho-beta-D-ribosyl)imidazole + ADP + phosphate + H(+)</text>
        <dbReference type="Rhea" id="RHEA:23032"/>
        <dbReference type="ChEBI" id="CHEBI:15378"/>
        <dbReference type="ChEBI" id="CHEBI:30616"/>
        <dbReference type="ChEBI" id="CHEBI:43474"/>
        <dbReference type="ChEBI" id="CHEBI:137981"/>
        <dbReference type="ChEBI" id="CHEBI:147287"/>
        <dbReference type="ChEBI" id="CHEBI:456216"/>
        <dbReference type="EC" id="6.3.3.1"/>
    </reaction>
</comment>
<dbReference type="GO" id="GO:0005524">
    <property type="term" value="F:ATP binding"/>
    <property type="evidence" value="ECO:0007669"/>
    <property type="project" value="UniProtKB-UniRule"/>
</dbReference>
<dbReference type="Pfam" id="PF01071">
    <property type="entry name" value="GARS_A"/>
    <property type="match status" value="1"/>
</dbReference>
<evidence type="ECO:0000256" key="8">
    <source>
        <dbReference type="ARBA" id="ARBA00022755"/>
    </source>
</evidence>
<evidence type="ECO:0000256" key="15">
    <source>
        <dbReference type="ARBA" id="ARBA00049057"/>
    </source>
</evidence>
<dbReference type="InterPro" id="IPR013815">
    <property type="entry name" value="ATP_grasp_subdomain_1"/>
</dbReference>
<keyword evidence="10" id="KW-0464">Manganese</keyword>
<organism evidence="18 19">
    <name type="scientific">Caulochytrium protostelioides</name>
    <dbReference type="NCBI Taxonomy" id="1555241"/>
    <lineage>
        <taxon>Eukaryota</taxon>
        <taxon>Fungi</taxon>
        <taxon>Fungi incertae sedis</taxon>
        <taxon>Chytridiomycota</taxon>
        <taxon>Chytridiomycota incertae sedis</taxon>
        <taxon>Chytridiomycetes</taxon>
        <taxon>Caulochytriales</taxon>
        <taxon>Caulochytriaceae</taxon>
        <taxon>Caulochytrium</taxon>
    </lineage>
</organism>
<dbReference type="STRING" id="1555241.A0A4P9X3J7"/>
<dbReference type="GO" id="GO:0004641">
    <property type="term" value="F:phosphoribosylformylglycinamidine cyclo-ligase activity"/>
    <property type="evidence" value="ECO:0007669"/>
    <property type="project" value="UniProtKB-EC"/>
</dbReference>
<dbReference type="NCBIfam" id="TIGR00877">
    <property type="entry name" value="purD"/>
    <property type="match status" value="1"/>
</dbReference>
<dbReference type="InterPro" id="IPR036676">
    <property type="entry name" value="PurM-like_C_sf"/>
</dbReference>
<feature type="domain" description="ATP-grasp" evidence="17">
    <location>
        <begin position="114"/>
        <end position="323"/>
    </location>
</feature>
<dbReference type="PROSITE" id="PS00184">
    <property type="entry name" value="GARS"/>
    <property type="match status" value="1"/>
</dbReference>
<dbReference type="HAMAP" id="MF_00138">
    <property type="entry name" value="GARS"/>
    <property type="match status" value="1"/>
</dbReference>
<evidence type="ECO:0000256" key="16">
    <source>
        <dbReference type="PROSITE-ProRule" id="PRU00409"/>
    </source>
</evidence>
<dbReference type="InterPro" id="IPR011054">
    <property type="entry name" value="Rudment_hybrid_motif"/>
</dbReference>
<dbReference type="Pfam" id="PF00586">
    <property type="entry name" value="AIRS"/>
    <property type="match status" value="1"/>
</dbReference>
<dbReference type="Pfam" id="PF02843">
    <property type="entry name" value="GARS_C"/>
    <property type="match status" value="1"/>
</dbReference>
<evidence type="ECO:0000256" key="7">
    <source>
        <dbReference type="ARBA" id="ARBA00022741"/>
    </source>
</evidence>
<evidence type="ECO:0000256" key="2">
    <source>
        <dbReference type="ARBA" id="ARBA00004686"/>
    </source>
</evidence>
<dbReference type="Pfam" id="PF02844">
    <property type="entry name" value="GARS_N"/>
    <property type="match status" value="1"/>
</dbReference>
<evidence type="ECO:0000313" key="19">
    <source>
        <dbReference type="Proteomes" id="UP000274922"/>
    </source>
</evidence>
<keyword evidence="5" id="KW-0436">Ligase</keyword>